<comment type="caution">
    <text evidence="2">The sequence shown here is derived from an EMBL/GenBank/DDBJ whole genome shotgun (WGS) entry which is preliminary data.</text>
</comment>
<dbReference type="AlphaFoldDB" id="A0A246HPC7"/>
<gene>
    <name evidence="2" type="ORF">CEE60_05310</name>
</gene>
<dbReference type="InterPro" id="IPR021381">
    <property type="entry name" value="DUF3011"/>
</dbReference>
<evidence type="ECO:0000256" key="1">
    <source>
        <dbReference type="SAM" id="SignalP"/>
    </source>
</evidence>
<proteinExistence type="predicted"/>
<accession>A0A246HPC7</accession>
<evidence type="ECO:0000313" key="2">
    <source>
        <dbReference type="EMBL" id="OWQ55336.1"/>
    </source>
</evidence>
<dbReference type="Proteomes" id="UP000198157">
    <property type="component" value="Unassembled WGS sequence"/>
</dbReference>
<dbReference type="OrthoDB" id="5984161at2"/>
<evidence type="ECO:0000313" key="3">
    <source>
        <dbReference type="Proteomes" id="UP000198157"/>
    </source>
</evidence>
<name>A0A246HPC7_STEMA</name>
<protein>
    <recommendedName>
        <fullName evidence="4">DUF3011 domain-containing protein</fullName>
    </recommendedName>
</protein>
<organism evidence="2 3">
    <name type="scientific">Stenotrophomonas maltophilia</name>
    <name type="common">Pseudomonas maltophilia</name>
    <name type="synonym">Xanthomonas maltophilia</name>
    <dbReference type="NCBI Taxonomy" id="40324"/>
    <lineage>
        <taxon>Bacteria</taxon>
        <taxon>Pseudomonadati</taxon>
        <taxon>Pseudomonadota</taxon>
        <taxon>Gammaproteobacteria</taxon>
        <taxon>Lysobacterales</taxon>
        <taxon>Lysobacteraceae</taxon>
        <taxon>Stenotrophomonas</taxon>
        <taxon>Stenotrophomonas maltophilia group</taxon>
    </lineage>
</organism>
<dbReference type="Pfam" id="PF11218">
    <property type="entry name" value="DUF3011"/>
    <property type="match status" value="1"/>
</dbReference>
<feature type="signal peptide" evidence="1">
    <location>
        <begin position="1"/>
        <end position="22"/>
    </location>
</feature>
<dbReference type="EMBL" id="NIVS01000012">
    <property type="protein sequence ID" value="OWQ55336.1"/>
    <property type="molecule type" value="Genomic_DNA"/>
</dbReference>
<keyword evidence="1" id="KW-0732">Signal</keyword>
<feature type="chain" id="PRO_5012083234" description="DUF3011 domain-containing protein" evidence="1">
    <location>
        <begin position="23"/>
        <end position="221"/>
    </location>
</feature>
<reference evidence="2 3" key="1">
    <citation type="submission" date="2017-06" db="EMBL/GenBank/DDBJ databases">
        <authorList>
            <person name="Kim H.J."/>
            <person name="Triplett B.A."/>
        </authorList>
    </citation>
    <scope>NUCLEOTIDE SEQUENCE [LARGE SCALE GENOMIC DNA]</scope>
    <source>
        <strain evidence="2 3">13146</strain>
    </source>
</reference>
<evidence type="ECO:0008006" key="4">
    <source>
        <dbReference type="Google" id="ProtNLM"/>
    </source>
</evidence>
<sequence>MLFRTLLATPLLLLMPFENARADDFVTCESRDNRYQSCSLPRAGYVTLDRKLSGADCRQGRSWDYDRREVWVDDGCRASFRVHGGSDRDDRHDDDNHDAKVAAGVLIGAAILGALAHNANKDDARYEDDSYQGARHTSYVPGWMIGEFEGYNPNFNADIRMRIDSDGRMSAQTRGQTLNGWINGGQLNVGSSVFDISQSRDGFVTTEVGDRQNEVRYRRVR</sequence>